<dbReference type="PANTHER" id="PTHR31689">
    <property type="entry name" value="DIAMINOPIMELATE EPIMERASE, CHLOROPLASTIC"/>
    <property type="match status" value="1"/>
</dbReference>
<dbReference type="InterPro" id="IPR001653">
    <property type="entry name" value="DAP_epimerase_DapF"/>
</dbReference>
<feature type="binding site" evidence="8">
    <location>
        <begin position="234"/>
        <end position="235"/>
    </location>
    <ligand>
        <name>substrate</name>
    </ligand>
</feature>
<dbReference type="Gene3D" id="3.10.310.10">
    <property type="entry name" value="Diaminopimelate Epimerase, Chain A, domain 1"/>
    <property type="match status" value="2"/>
</dbReference>
<organism evidence="10 11">
    <name type="scientific">Hallella mizrahii</name>
    <dbReference type="NCBI Taxonomy" id="2606637"/>
    <lineage>
        <taxon>Bacteria</taxon>
        <taxon>Pseudomonadati</taxon>
        <taxon>Bacteroidota</taxon>
        <taxon>Bacteroidia</taxon>
        <taxon>Bacteroidales</taxon>
        <taxon>Prevotellaceae</taxon>
        <taxon>Hallella</taxon>
    </lineage>
</organism>
<dbReference type="InterPro" id="IPR018510">
    <property type="entry name" value="DAP_epimerase_AS"/>
</dbReference>
<comment type="subunit">
    <text evidence="8">Homodimer.</text>
</comment>
<protein>
    <recommendedName>
        <fullName evidence="3 8">Diaminopimelate epimerase</fullName>
        <shortName evidence="8">DAP epimerase</shortName>
        <ecNumber evidence="3 8">5.1.1.7</ecNumber>
    </recommendedName>
    <alternativeName>
        <fullName evidence="8">PLP-independent amino acid racemase</fullName>
    </alternativeName>
</protein>
<evidence type="ECO:0000256" key="6">
    <source>
        <dbReference type="ARBA" id="ARBA00023235"/>
    </source>
</evidence>
<comment type="subcellular location">
    <subcellularLocation>
        <location evidence="8">Cytoplasm</location>
    </subcellularLocation>
</comment>
<dbReference type="GO" id="GO:0009089">
    <property type="term" value="P:lysine biosynthetic process via diaminopimelate"/>
    <property type="evidence" value="ECO:0007669"/>
    <property type="project" value="UniProtKB-UniRule"/>
</dbReference>
<dbReference type="SUPFAM" id="SSF54506">
    <property type="entry name" value="Diaminopimelate epimerase-like"/>
    <property type="match status" value="2"/>
</dbReference>
<evidence type="ECO:0000256" key="5">
    <source>
        <dbReference type="ARBA" id="ARBA00023154"/>
    </source>
</evidence>
<dbReference type="AlphaFoldDB" id="A0A7K0KD98"/>
<proteinExistence type="inferred from homology"/>
<comment type="similarity">
    <text evidence="2 8">Belongs to the diaminopimelate epimerase family.</text>
</comment>
<evidence type="ECO:0000256" key="1">
    <source>
        <dbReference type="ARBA" id="ARBA00005196"/>
    </source>
</evidence>
<keyword evidence="11" id="KW-1185">Reference proteome</keyword>
<sequence>MSKTIHFTKMHGAGNDYIYVNTLLYSIPDPSAASIAWSKPHTGIGSDGLVLIGKPKDEEKADYAMRIFNADGSEAMMCGNASRCIAKYLYEKGITDKTTIRLETLSGVKILSLHLKAGKVESVTVDMLEPAFDVKEQFTGHTPDELNSVKALSDHVLRTEDGKPKSLFVSMGNPHYVIFVDDVQHMDITTLGKLLEREKAFPQRCNIEFAQLVGEGKLRTRVWERGSGITMACGTGACATAVAAAKLGVCGRHAVIAMDGGDLDITWSPNDNHVYMTGPAAFAFEGDIELPEDK</sequence>
<evidence type="ECO:0000256" key="9">
    <source>
        <dbReference type="PROSITE-ProRule" id="PRU10125"/>
    </source>
</evidence>
<keyword evidence="8" id="KW-0963">Cytoplasm</keyword>
<dbReference type="GO" id="GO:0008837">
    <property type="term" value="F:diaminopimelate epimerase activity"/>
    <property type="evidence" value="ECO:0007669"/>
    <property type="project" value="UniProtKB-UniRule"/>
</dbReference>
<feature type="binding site" evidence="8">
    <location>
        <position position="206"/>
    </location>
    <ligand>
        <name>substrate</name>
    </ligand>
</feature>
<feature type="binding site" evidence="8">
    <location>
        <begin position="224"/>
        <end position="225"/>
    </location>
    <ligand>
        <name>substrate</name>
    </ligand>
</feature>
<dbReference type="NCBIfam" id="TIGR00652">
    <property type="entry name" value="DapF"/>
    <property type="match status" value="1"/>
</dbReference>
<feature type="binding site" evidence="8">
    <location>
        <position position="69"/>
    </location>
    <ligand>
        <name>substrate</name>
    </ligand>
</feature>
<dbReference type="EMBL" id="VUNG01000006">
    <property type="protein sequence ID" value="MST83903.1"/>
    <property type="molecule type" value="Genomic_DNA"/>
</dbReference>
<evidence type="ECO:0000313" key="10">
    <source>
        <dbReference type="EMBL" id="MST83903.1"/>
    </source>
</evidence>
<feature type="active site" evidence="9">
    <location>
        <position position="78"/>
    </location>
</feature>
<feature type="binding site" evidence="8">
    <location>
        <begin position="79"/>
        <end position="80"/>
    </location>
    <ligand>
        <name>substrate</name>
    </ligand>
</feature>
<dbReference type="PANTHER" id="PTHR31689:SF0">
    <property type="entry name" value="DIAMINOPIMELATE EPIMERASE"/>
    <property type="match status" value="1"/>
</dbReference>
<feature type="active site" description="Proton acceptor" evidence="8">
    <location>
        <position position="233"/>
    </location>
</feature>
<feature type="site" description="Could be important to modulate the pK values of the two catalytic cysteine residues" evidence="8">
    <location>
        <position position="175"/>
    </location>
</feature>
<dbReference type="UniPathway" id="UPA00034">
    <property type="reaction ID" value="UER00025"/>
</dbReference>
<gene>
    <name evidence="8" type="primary">dapF</name>
    <name evidence="10" type="ORF">FYJ73_04330</name>
</gene>
<evidence type="ECO:0000256" key="8">
    <source>
        <dbReference type="HAMAP-Rule" id="MF_00197"/>
    </source>
</evidence>
<feature type="active site" description="Proton donor" evidence="8">
    <location>
        <position position="78"/>
    </location>
</feature>
<dbReference type="Proteomes" id="UP000438914">
    <property type="component" value="Unassembled WGS sequence"/>
</dbReference>
<evidence type="ECO:0000256" key="2">
    <source>
        <dbReference type="ARBA" id="ARBA00010219"/>
    </source>
</evidence>
<keyword evidence="6 8" id="KW-0413">Isomerase</keyword>
<comment type="pathway">
    <text evidence="1 8">Amino-acid biosynthesis; L-lysine biosynthesis via DAP pathway; DL-2,6-diaminopimelate from LL-2,6-diaminopimelate: step 1/1.</text>
</comment>
<dbReference type="Pfam" id="PF01678">
    <property type="entry name" value="DAP_epimerase"/>
    <property type="match status" value="2"/>
</dbReference>
<feature type="binding site" evidence="8">
    <location>
        <position position="15"/>
    </location>
    <ligand>
        <name>substrate</name>
    </ligand>
</feature>
<name>A0A7K0KD98_9BACT</name>
<comment type="function">
    <text evidence="8">Catalyzes the stereoinversion of LL-2,6-diaminopimelate (L,L-DAP) to meso-diaminopimelate (meso-DAP), a precursor of L-lysine and an essential component of the bacterial peptidoglycan.</text>
</comment>
<dbReference type="RefSeq" id="WP_154533481.1">
    <property type="nucleotide sequence ID" value="NZ_VUNG01000006.1"/>
</dbReference>
<dbReference type="HAMAP" id="MF_00197">
    <property type="entry name" value="DAP_epimerase"/>
    <property type="match status" value="1"/>
</dbReference>
<evidence type="ECO:0000256" key="7">
    <source>
        <dbReference type="ARBA" id="ARBA00051712"/>
    </source>
</evidence>
<reference evidence="10 11" key="1">
    <citation type="submission" date="2019-08" db="EMBL/GenBank/DDBJ databases">
        <title>In-depth cultivation of the pig gut microbiome towards novel bacterial diversity and tailored functional studies.</title>
        <authorList>
            <person name="Wylensek D."/>
            <person name="Hitch T.C.A."/>
            <person name="Clavel T."/>
        </authorList>
    </citation>
    <scope>NUCLEOTIDE SEQUENCE [LARGE SCALE GENOMIC DNA]</scope>
    <source>
        <strain evidence="10 11">LKV-178-WT-2A</strain>
    </source>
</reference>
<comment type="caution">
    <text evidence="10">The sequence shown here is derived from an EMBL/GenBank/DDBJ whole genome shotgun (WGS) entry which is preliminary data.</text>
</comment>
<accession>A0A7K0KD98</accession>
<comment type="catalytic activity">
    <reaction evidence="7 8">
        <text>(2S,6S)-2,6-diaminopimelate = meso-2,6-diaminopimelate</text>
        <dbReference type="Rhea" id="RHEA:15393"/>
        <dbReference type="ChEBI" id="CHEBI:57609"/>
        <dbReference type="ChEBI" id="CHEBI:57791"/>
        <dbReference type="EC" id="5.1.1.7"/>
    </reaction>
</comment>
<evidence type="ECO:0000256" key="3">
    <source>
        <dbReference type="ARBA" id="ARBA00013080"/>
    </source>
</evidence>
<feature type="site" description="Could be important to modulate the pK values of the two catalytic cysteine residues" evidence="8">
    <location>
        <position position="224"/>
    </location>
</feature>
<dbReference type="EC" id="5.1.1.7" evidence="3 8"/>
<comment type="caution">
    <text evidence="8">Lacks conserved residue(s) required for the propagation of feature annotation.</text>
</comment>
<keyword evidence="5 8" id="KW-0457">Lysine biosynthesis</keyword>
<evidence type="ECO:0000256" key="4">
    <source>
        <dbReference type="ARBA" id="ARBA00022605"/>
    </source>
</evidence>
<dbReference type="PROSITE" id="PS01326">
    <property type="entry name" value="DAP_EPIMERASE"/>
    <property type="match status" value="1"/>
</dbReference>
<feature type="binding site" evidence="8">
    <location>
        <position position="173"/>
    </location>
    <ligand>
        <name>substrate</name>
    </ligand>
</feature>
<keyword evidence="4 8" id="KW-0028">Amino-acid biosynthesis</keyword>
<dbReference type="GO" id="GO:0005829">
    <property type="term" value="C:cytosol"/>
    <property type="evidence" value="ECO:0007669"/>
    <property type="project" value="TreeGrafter"/>
</dbReference>
<evidence type="ECO:0000313" key="11">
    <source>
        <dbReference type="Proteomes" id="UP000438914"/>
    </source>
</evidence>